<evidence type="ECO:0000313" key="1">
    <source>
        <dbReference type="EMBL" id="VDD54221.1"/>
    </source>
</evidence>
<proteinExistence type="predicted"/>
<reference evidence="1" key="1">
    <citation type="submission" date="2018-11" db="EMBL/GenBank/DDBJ databases">
        <authorList>
            <consortium name="Genoscope - CEA"/>
            <person name="William W."/>
        </authorList>
    </citation>
    <scope>NUCLEOTIDE SEQUENCE</scope>
</reference>
<accession>A0A3P6G3N8</accession>
<dbReference type="EMBL" id="LR031879">
    <property type="protein sequence ID" value="VDD54221.1"/>
    <property type="molecule type" value="Genomic_DNA"/>
</dbReference>
<gene>
    <name evidence="1" type="ORF">BOLC8T47450H</name>
</gene>
<name>A0A3P6G3N8_BRAOL</name>
<protein>
    <submittedName>
        <fullName evidence="1">Uncharacterized protein</fullName>
    </submittedName>
</protein>
<organism evidence="1">
    <name type="scientific">Brassica oleracea</name>
    <name type="common">Wild cabbage</name>
    <dbReference type="NCBI Taxonomy" id="3712"/>
    <lineage>
        <taxon>Eukaryota</taxon>
        <taxon>Viridiplantae</taxon>
        <taxon>Streptophyta</taxon>
        <taxon>Embryophyta</taxon>
        <taxon>Tracheophyta</taxon>
        <taxon>Spermatophyta</taxon>
        <taxon>Magnoliopsida</taxon>
        <taxon>eudicotyledons</taxon>
        <taxon>Gunneridae</taxon>
        <taxon>Pentapetalae</taxon>
        <taxon>rosids</taxon>
        <taxon>malvids</taxon>
        <taxon>Brassicales</taxon>
        <taxon>Brassicaceae</taxon>
        <taxon>Brassiceae</taxon>
        <taxon>Brassica</taxon>
    </lineage>
</organism>
<sequence length="64" mass="7691">MLRLNYDSVISTWGGQGPPWTSGEPPERDIDISSWPFVSMRKSEEASRWWMFTLEWVWGWRKRS</sequence>
<dbReference type="AlphaFoldDB" id="A0A3P6G3N8"/>